<organism evidence="1 2">
    <name type="scientific">Funneliformis mosseae</name>
    <name type="common">Endomycorrhizal fungus</name>
    <name type="synonym">Glomus mosseae</name>
    <dbReference type="NCBI Taxonomy" id="27381"/>
    <lineage>
        <taxon>Eukaryota</taxon>
        <taxon>Fungi</taxon>
        <taxon>Fungi incertae sedis</taxon>
        <taxon>Mucoromycota</taxon>
        <taxon>Glomeromycotina</taxon>
        <taxon>Glomeromycetes</taxon>
        <taxon>Glomerales</taxon>
        <taxon>Glomeraceae</taxon>
        <taxon>Funneliformis</taxon>
    </lineage>
</organism>
<protein>
    <submittedName>
        <fullName evidence="1">8717_t:CDS:1</fullName>
    </submittedName>
</protein>
<gene>
    <name evidence="1" type="ORF">FMOSSE_LOCUS8820</name>
</gene>
<evidence type="ECO:0000313" key="1">
    <source>
        <dbReference type="EMBL" id="CAG8598527.1"/>
    </source>
</evidence>
<dbReference type="AlphaFoldDB" id="A0A9N9GFE3"/>
<reference evidence="1" key="1">
    <citation type="submission" date="2021-06" db="EMBL/GenBank/DDBJ databases">
        <authorList>
            <person name="Kallberg Y."/>
            <person name="Tangrot J."/>
            <person name="Rosling A."/>
        </authorList>
    </citation>
    <scope>NUCLEOTIDE SEQUENCE</scope>
    <source>
        <strain evidence="1">87-6 pot B 2015</strain>
    </source>
</reference>
<proteinExistence type="predicted"/>
<accession>A0A9N9GFE3</accession>
<dbReference type="EMBL" id="CAJVPP010002398">
    <property type="protein sequence ID" value="CAG8598527.1"/>
    <property type="molecule type" value="Genomic_DNA"/>
</dbReference>
<dbReference type="Proteomes" id="UP000789375">
    <property type="component" value="Unassembled WGS sequence"/>
</dbReference>
<evidence type="ECO:0000313" key="2">
    <source>
        <dbReference type="Proteomes" id="UP000789375"/>
    </source>
</evidence>
<sequence>MPLQRVNKDTKALQTFSTSANGSRLGLDHLLVWFERPPFGIACLDLNVDSYFHYVPQENKIRREIFRMKIKFGMANIPIGHYRTELSIMQIKVIIPPVASTAENYKKL</sequence>
<keyword evidence="2" id="KW-1185">Reference proteome</keyword>
<name>A0A9N9GFE3_FUNMO</name>
<comment type="caution">
    <text evidence="1">The sequence shown here is derived from an EMBL/GenBank/DDBJ whole genome shotgun (WGS) entry which is preliminary data.</text>
</comment>